<protein>
    <submittedName>
        <fullName evidence="2">Uncharacterized protein</fullName>
    </submittedName>
</protein>
<evidence type="ECO:0000313" key="3">
    <source>
        <dbReference type="Proteomes" id="UP000660454"/>
    </source>
</evidence>
<dbReference type="EMBL" id="BOOF01000025">
    <property type="protein sequence ID" value="GIH63575.1"/>
    <property type="molecule type" value="Genomic_DNA"/>
</dbReference>
<evidence type="ECO:0000313" key="2">
    <source>
        <dbReference type="EMBL" id="GIH63575.1"/>
    </source>
</evidence>
<gene>
    <name evidence="2" type="ORF">Msi02_43920</name>
</gene>
<feature type="compositionally biased region" description="Low complexity" evidence="1">
    <location>
        <begin position="62"/>
        <end position="73"/>
    </location>
</feature>
<proteinExistence type="predicted"/>
<evidence type="ECO:0000256" key="1">
    <source>
        <dbReference type="SAM" id="MobiDB-lite"/>
    </source>
</evidence>
<accession>A0ABQ4GQ66</accession>
<keyword evidence="3" id="KW-1185">Reference proteome</keyword>
<name>A0ABQ4GQ66_9ACTN</name>
<reference evidence="2 3" key="1">
    <citation type="submission" date="2021-01" db="EMBL/GenBank/DDBJ databases">
        <title>Whole genome shotgun sequence of Microbispora siamensis NBRC 104113.</title>
        <authorList>
            <person name="Komaki H."/>
            <person name="Tamura T."/>
        </authorList>
    </citation>
    <scope>NUCLEOTIDE SEQUENCE [LARGE SCALE GENOMIC DNA]</scope>
    <source>
        <strain evidence="2 3">NBRC 104113</strain>
    </source>
</reference>
<organism evidence="2 3">
    <name type="scientific">Microbispora siamensis</name>
    <dbReference type="NCBI Taxonomy" id="564413"/>
    <lineage>
        <taxon>Bacteria</taxon>
        <taxon>Bacillati</taxon>
        <taxon>Actinomycetota</taxon>
        <taxon>Actinomycetes</taxon>
        <taxon>Streptosporangiales</taxon>
        <taxon>Streptosporangiaceae</taxon>
        <taxon>Microbispora</taxon>
    </lineage>
</organism>
<comment type="caution">
    <text evidence="2">The sequence shown here is derived from an EMBL/GenBank/DDBJ whole genome shotgun (WGS) entry which is preliminary data.</text>
</comment>
<sequence length="73" mass="7699">MHDLRRSRPTWNDDNFGAPETAYDPGPSAPAKQARRTPGNGLKRSGRPPGVITQGPAASVQRRAGGSAARFSA</sequence>
<feature type="region of interest" description="Disordered" evidence="1">
    <location>
        <begin position="1"/>
        <end position="73"/>
    </location>
</feature>
<dbReference type="Proteomes" id="UP000660454">
    <property type="component" value="Unassembled WGS sequence"/>
</dbReference>